<reference evidence="1" key="1">
    <citation type="submission" date="2020-05" db="EMBL/GenBank/DDBJ databases">
        <authorList>
            <person name="Chiriac C."/>
            <person name="Salcher M."/>
            <person name="Ghai R."/>
            <person name="Kavagutti S V."/>
        </authorList>
    </citation>
    <scope>NUCLEOTIDE SEQUENCE</scope>
</reference>
<organism evidence="1">
    <name type="scientific">freshwater metagenome</name>
    <dbReference type="NCBI Taxonomy" id="449393"/>
    <lineage>
        <taxon>unclassified sequences</taxon>
        <taxon>metagenomes</taxon>
        <taxon>ecological metagenomes</taxon>
    </lineage>
</organism>
<sequence length="237" mass="24900">MSSLCANSCKTTFVPRPGWRASKRAASHAIITGPPKNACPSTSMRSSDIRPCGVRCARSSRTADGCTRIVLTLRYASAGSSSTSSAACAAMVTMISSVSSKPCAASQSLSAMRSSAIASRRCCSSASSHANIRTRCSTIDRQAAGKPPVPSGEPSIVRRRRNITALYRIARATFLALDAGLSRLVLRANRPLRGGSPRGEPALVRLRTRLDVDGIADETGEVWSAMRRAAGHVAPPG</sequence>
<dbReference type="AlphaFoldDB" id="A0A6J6Z3D2"/>
<evidence type="ECO:0000313" key="1">
    <source>
        <dbReference type="EMBL" id="CAB4814026.1"/>
    </source>
</evidence>
<name>A0A6J6Z3D2_9ZZZZ</name>
<proteinExistence type="predicted"/>
<dbReference type="EMBL" id="CAFABA010000005">
    <property type="protein sequence ID" value="CAB4814026.1"/>
    <property type="molecule type" value="Genomic_DNA"/>
</dbReference>
<accession>A0A6J6Z3D2</accession>
<gene>
    <name evidence="1" type="ORF">UFOPK3139_00216</name>
</gene>
<protein>
    <submittedName>
        <fullName evidence="1">Unannotated protein</fullName>
    </submittedName>
</protein>